<dbReference type="EMBL" id="FTOF01000002">
    <property type="protein sequence ID" value="SIS41840.1"/>
    <property type="molecule type" value="Genomic_DNA"/>
</dbReference>
<evidence type="ECO:0000313" key="2">
    <source>
        <dbReference type="Proteomes" id="UP000186292"/>
    </source>
</evidence>
<reference evidence="2" key="1">
    <citation type="submission" date="2017-01" db="EMBL/GenBank/DDBJ databases">
        <authorList>
            <person name="Varghese N."/>
            <person name="Submissions S."/>
        </authorList>
    </citation>
    <scope>NUCLEOTIDE SEQUENCE [LARGE SCALE GENOMIC DNA]</scope>
    <source>
        <strain evidence="2">DSM 44531</strain>
    </source>
</reference>
<keyword evidence="2" id="KW-1185">Reference proteome</keyword>
<dbReference type="STRING" id="1161099.SAMN05444817_102293"/>
<dbReference type="RefSeq" id="WP_234958719.1">
    <property type="nucleotide sequence ID" value="NZ_CP046976.1"/>
</dbReference>
<proteinExistence type="predicted"/>
<sequence length="112" mass="12636">MLEPFQRYPEDEPGLGVWFSHGNFQHGQYDEQTKHGGIGEYTITRHADGELSLGKIRFMPTYTVGKPQTPEYKVIPLADAGALGWVDVDRARADITSLMNTYTDVEVVDYLD</sequence>
<gene>
    <name evidence="1" type="ORF">SAMN05444817_102293</name>
</gene>
<accession>A0A1N7IXM5</accession>
<dbReference type="AlphaFoldDB" id="A0A1N7IXM5"/>
<dbReference type="Proteomes" id="UP000186292">
    <property type="component" value="Unassembled WGS sequence"/>
</dbReference>
<organism evidence="1 2">
    <name type="scientific">Corynebacterium appendicis CIP 107643</name>
    <dbReference type="NCBI Taxonomy" id="1161099"/>
    <lineage>
        <taxon>Bacteria</taxon>
        <taxon>Bacillati</taxon>
        <taxon>Actinomycetota</taxon>
        <taxon>Actinomycetes</taxon>
        <taxon>Mycobacteriales</taxon>
        <taxon>Corynebacteriaceae</taxon>
        <taxon>Corynebacterium</taxon>
    </lineage>
</organism>
<evidence type="ECO:0000313" key="1">
    <source>
        <dbReference type="EMBL" id="SIS41840.1"/>
    </source>
</evidence>
<protein>
    <submittedName>
        <fullName evidence="1">Uncharacterized protein</fullName>
    </submittedName>
</protein>
<name>A0A1N7IXM5_9CORY</name>